<evidence type="ECO:0000313" key="1">
    <source>
        <dbReference type="EMBL" id="MFD2584929.1"/>
    </source>
</evidence>
<name>A0ABW5MR20_9SPHI</name>
<protein>
    <recommendedName>
        <fullName evidence="3">Tubulin-like protein</fullName>
    </recommendedName>
</protein>
<accession>A0ABW5MR20</accession>
<dbReference type="EMBL" id="JBHULL010000043">
    <property type="protein sequence ID" value="MFD2584929.1"/>
    <property type="molecule type" value="Genomic_DNA"/>
</dbReference>
<proteinExistence type="predicted"/>
<dbReference type="Proteomes" id="UP001597461">
    <property type="component" value="Unassembled WGS sequence"/>
</dbReference>
<reference evidence="2" key="1">
    <citation type="journal article" date="2019" name="Int. J. Syst. Evol. Microbiol.">
        <title>The Global Catalogue of Microorganisms (GCM) 10K type strain sequencing project: providing services to taxonomists for standard genome sequencing and annotation.</title>
        <authorList>
            <consortium name="The Broad Institute Genomics Platform"/>
            <consortium name="The Broad Institute Genome Sequencing Center for Infectious Disease"/>
            <person name="Wu L."/>
            <person name="Ma J."/>
        </authorList>
    </citation>
    <scope>NUCLEOTIDE SEQUENCE [LARGE SCALE GENOMIC DNA]</scope>
    <source>
        <strain evidence="2">KCTC 42866</strain>
    </source>
</reference>
<organism evidence="1 2">
    <name type="scientific">Pedobacter vanadiisoli</name>
    <dbReference type="NCBI Taxonomy" id="1761975"/>
    <lineage>
        <taxon>Bacteria</taxon>
        <taxon>Pseudomonadati</taxon>
        <taxon>Bacteroidota</taxon>
        <taxon>Sphingobacteriia</taxon>
        <taxon>Sphingobacteriales</taxon>
        <taxon>Sphingobacteriaceae</taxon>
        <taxon>Pedobacter</taxon>
    </lineage>
</organism>
<dbReference type="Gene3D" id="3.40.50.1440">
    <property type="entry name" value="Tubulin/FtsZ, GTPase domain"/>
    <property type="match status" value="1"/>
</dbReference>
<gene>
    <name evidence="1" type="ORF">ACFSR6_20700</name>
</gene>
<comment type="caution">
    <text evidence="1">The sequence shown here is derived from an EMBL/GenBank/DDBJ whole genome shotgun (WGS) entry which is preliminary data.</text>
</comment>
<dbReference type="RefSeq" id="WP_379082503.1">
    <property type="nucleotide sequence ID" value="NZ_JBHULL010000043.1"/>
</dbReference>
<dbReference type="SUPFAM" id="SSF52490">
    <property type="entry name" value="Tubulin nucleotide-binding domain-like"/>
    <property type="match status" value="1"/>
</dbReference>
<sequence length="509" mass="57326">MIRNTFIFGIGGTGARVVRSLTMLLAAGTKLNDTDKVIPVIIDVDAKNADTTRTLKALEAYKTIRKKAYTAKKNADGSDIATGFFNTNLNTLSSFQNDGAEKIDDSFQLKFDNLETSFIKYIDPKEELVNDVTMDFLRALYDDTPSSHANFDNTELNLRLDEGFKGNPNIGCVVFNSLSTLKEYQFVAKSIKSDDRIFIISSIFGGTGSSGFPQLIKLIKSDDRLRDIKLGALTVMPYYKIADKTKAGGDGNIKSGSFDAKTEAALTYYAKHLAGKLNALYHVWDNPIKQYEYNAGGDAQLDPAHLVELIGATAVIDFINKPDEILNQNNITKYFDYGIIQETAAIDFRHFYEWSSKQIMEPLALFSYAMKIYLDYFPKFKDMAFYKDLLADKIHSDIFYQTLSTFLGTHFKGWLKEMSDNERKFEPFQLNAELNSFITGKIIPIKKVLGVTVNAGLSELFIKEKLGKIEDELKKSIPDPEKEKRLLQLLNQIAQECYKILDSLPTMTV</sequence>
<evidence type="ECO:0000313" key="2">
    <source>
        <dbReference type="Proteomes" id="UP001597461"/>
    </source>
</evidence>
<dbReference type="InterPro" id="IPR036525">
    <property type="entry name" value="Tubulin/FtsZ_GTPase_sf"/>
</dbReference>
<keyword evidence="2" id="KW-1185">Reference proteome</keyword>
<evidence type="ECO:0008006" key="3">
    <source>
        <dbReference type="Google" id="ProtNLM"/>
    </source>
</evidence>